<dbReference type="Proteomes" id="UP001596135">
    <property type="component" value="Unassembled WGS sequence"/>
</dbReference>
<proteinExistence type="inferred from homology"/>
<gene>
    <name evidence="5" type="ORF">ACFPYL_16845</name>
</gene>
<name>A0ABW1LMU6_9ACTN</name>
<dbReference type="CDD" id="cd19481">
    <property type="entry name" value="RecA-like_protease"/>
    <property type="match status" value="1"/>
</dbReference>
<protein>
    <submittedName>
        <fullName evidence="5">AAA family ATPase</fullName>
    </submittedName>
</protein>
<evidence type="ECO:0000313" key="6">
    <source>
        <dbReference type="Proteomes" id="UP001596135"/>
    </source>
</evidence>
<accession>A0ABW1LMU6</accession>
<dbReference type="SMART" id="SM00382">
    <property type="entry name" value="AAA"/>
    <property type="match status" value="1"/>
</dbReference>
<organism evidence="5 6">
    <name type="scientific">Nocardioides hankookensis</name>
    <dbReference type="NCBI Taxonomy" id="443157"/>
    <lineage>
        <taxon>Bacteria</taxon>
        <taxon>Bacillati</taxon>
        <taxon>Actinomycetota</taxon>
        <taxon>Actinomycetes</taxon>
        <taxon>Propionibacteriales</taxon>
        <taxon>Nocardioidaceae</taxon>
        <taxon>Nocardioides</taxon>
    </lineage>
</organism>
<sequence>MELIQMEHLSEVLKILDGALTHDSRKAVDYANLLAEKLEGDGQRRQAGAVRSALAKRPVRSFSAAGLRSLPIDDASQAETIDIVNPVDDADDDLVLAPLAQEQLNEFLLSIANFDRWQAEGVAVPNRLLIVGPPGTGKTSLARAIARAVRLPLATTRSDALVSSLLGQTSRNIREVFDFAQAHPCVLFLDEFDALAKMRADSREVGELQRVVIALLQNLDALPESSIVIAATNHPELLDRAVWRRFGHRIKLELPRASDRQRLWTHFLSGKVNLEASDFDQLVVASDGMSPAAIQAAASDMVRSALRSGRGGLTLPIALRRLARTLWDDYEVFDNPASEMRALRTWQPKVFTVRALAELFDVSTRQVTNATRG</sequence>
<dbReference type="InterPro" id="IPR003593">
    <property type="entry name" value="AAA+_ATPase"/>
</dbReference>
<evidence type="ECO:0000313" key="5">
    <source>
        <dbReference type="EMBL" id="MFC6044760.1"/>
    </source>
</evidence>
<dbReference type="PANTHER" id="PTHR23073">
    <property type="entry name" value="26S PROTEASOME REGULATORY SUBUNIT"/>
    <property type="match status" value="1"/>
</dbReference>
<reference evidence="6" key="1">
    <citation type="journal article" date="2019" name="Int. J. Syst. Evol. Microbiol.">
        <title>The Global Catalogue of Microorganisms (GCM) 10K type strain sequencing project: providing services to taxonomists for standard genome sequencing and annotation.</title>
        <authorList>
            <consortium name="The Broad Institute Genomics Platform"/>
            <consortium name="The Broad Institute Genome Sequencing Center for Infectious Disease"/>
            <person name="Wu L."/>
            <person name="Ma J."/>
        </authorList>
    </citation>
    <scope>NUCLEOTIDE SEQUENCE [LARGE SCALE GENOMIC DNA]</scope>
    <source>
        <strain evidence="6">CCUG 54522</strain>
    </source>
</reference>
<dbReference type="InterPro" id="IPR027417">
    <property type="entry name" value="P-loop_NTPase"/>
</dbReference>
<comment type="similarity">
    <text evidence="1">Belongs to the AAA ATPase family.</text>
</comment>
<dbReference type="Pfam" id="PF00004">
    <property type="entry name" value="AAA"/>
    <property type="match status" value="1"/>
</dbReference>
<dbReference type="RefSeq" id="WP_379156694.1">
    <property type="nucleotide sequence ID" value="NZ_JBHSRJ010000005.1"/>
</dbReference>
<feature type="domain" description="AAA+ ATPase" evidence="4">
    <location>
        <begin position="124"/>
        <end position="256"/>
    </location>
</feature>
<evidence type="ECO:0000256" key="2">
    <source>
        <dbReference type="ARBA" id="ARBA00022741"/>
    </source>
</evidence>
<dbReference type="EMBL" id="JBHSRJ010000005">
    <property type="protein sequence ID" value="MFC6044760.1"/>
    <property type="molecule type" value="Genomic_DNA"/>
</dbReference>
<evidence type="ECO:0000256" key="3">
    <source>
        <dbReference type="ARBA" id="ARBA00022840"/>
    </source>
</evidence>
<dbReference type="InterPro" id="IPR003959">
    <property type="entry name" value="ATPase_AAA_core"/>
</dbReference>
<comment type="caution">
    <text evidence="5">The sequence shown here is derived from an EMBL/GenBank/DDBJ whole genome shotgun (WGS) entry which is preliminary data.</text>
</comment>
<evidence type="ECO:0000256" key="1">
    <source>
        <dbReference type="ARBA" id="ARBA00006914"/>
    </source>
</evidence>
<dbReference type="SUPFAM" id="SSF52540">
    <property type="entry name" value="P-loop containing nucleoside triphosphate hydrolases"/>
    <property type="match status" value="1"/>
</dbReference>
<keyword evidence="3" id="KW-0067">ATP-binding</keyword>
<dbReference type="InterPro" id="IPR050221">
    <property type="entry name" value="26S_Proteasome_ATPase"/>
</dbReference>
<keyword evidence="2" id="KW-0547">Nucleotide-binding</keyword>
<dbReference type="Gene3D" id="1.10.8.60">
    <property type="match status" value="1"/>
</dbReference>
<dbReference type="Gene3D" id="3.40.50.300">
    <property type="entry name" value="P-loop containing nucleotide triphosphate hydrolases"/>
    <property type="match status" value="1"/>
</dbReference>
<evidence type="ECO:0000259" key="4">
    <source>
        <dbReference type="SMART" id="SM00382"/>
    </source>
</evidence>
<keyword evidence="6" id="KW-1185">Reference proteome</keyword>